<name>A0ABV2DRM6_9HYPH</name>
<feature type="domain" description="4-vinyl reductase 4VR" evidence="1">
    <location>
        <begin position="104"/>
        <end position="177"/>
    </location>
</feature>
<gene>
    <name evidence="2" type="ORF">ABVQ20_37420</name>
</gene>
<proteinExistence type="predicted"/>
<protein>
    <submittedName>
        <fullName evidence="2">DUF5943 domain-containing protein</fullName>
    </submittedName>
</protein>
<dbReference type="Gene3D" id="3.30.1380.20">
    <property type="entry name" value="Trafficking protein particle complex subunit 3"/>
    <property type="match status" value="1"/>
</dbReference>
<dbReference type="InterPro" id="IPR024096">
    <property type="entry name" value="NO_sig/Golgi_transp_ligand-bd"/>
</dbReference>
<dbReference type="SMART" id="SM00989">
    <property type="entry name" value="V4R"/>
    <property type="match status" value="1"/>
</dbReference>
<dbReference type="PANTHER" id="PTHR35090">
    <property type="entry name" value="DNA-DIRECTED RNA POLYMERASE SUBUNIT I"/>
    <property type="match status" value="1"/>
</dbReference>
<dbReference type="Proteomes" id="UP001548832">
    <property type="component" value="Unassembled WGS sequence"/>
</dbReference>
<comment type="caution">
    <text evidence="2">The sequence shown here is derived from an EMBL/GenBank/DDBJ whole genome shotgun (WGS) entry which is preliminary data.</text>
</comment>
<dbReference type="SUPFAM" id="SSF111126">
    <property type="entry name" value="Ligand-binding domain in the NO signalling and Golgi transport"/>
    <property type="match status" value="1"/>
</dbReference>
<dbReference type="InterPro" id="IPR045987">
    <property type="entry name" value="DUF5943"/>
</dbReference>
<evidence type="ECO:0000313" key="3">
    <source>
        <dbReference type="Proteomes" id="UP001548832"/>
    </source>
</evidence>
<accession>A0ABV2DRM6</accession>
<evidence type="ECO:0000259" key="1">
    <source>
        <dbReference type="SMART" id="SM00989"/>
    </source>
</evidence>
<sequence>MQPAVPIDVDETSGIWRTDGLPMVYLPRHFLVNNHLAVEEALGREAYRAMLRTATAKSAIEWCGAQLRDKGLDPEATFRHYFQRLSQRGWGQFSIDVLDTADRRGSISLRNSIFALEAGQRAGQSTGQRVCYMFEGFVTGAFSFLLGNSVALPSNVEAGEVRCACEGHDHCRFDFAARP</sequence>
<reference evidence="2 3" key="1">
    <citation type="submission" date="2024-06" db="EMBL/GenBank/DDBJ databases">
        <authorList>
            <person name="Kim D.-U."/>
        </authorList>
    </citation>
    <scope>NUCLEOTIDE SEQUENCE [LARGE SCALE GENOMIC DNA]</scope>
    <source>
        <strain evidence="2 3">KACC15460</strain>
    </source>
</reference>
<keyword evidence="3" id="KW-1185">Reference proteome</keyword>
<dbReference type="RefSeq" id="WP_354464839.1">
    <property type="nucleotide sequence ID" value="NZ_JBEWSZ010000011.1"/>
</dbReference>
<organism evidence="2 3">
    <name type="scientific">Mesorhizobium shangrilense</name>
    <dbReference type="NCBI Taxonomy" id="460060"/>
    <lineage>
        <taxon>Bacteria</taxon>
        <taxon>Pseudomonadati</taxon>
        <taxon>Pseudomonadota</taxon>
        <taxon>Alphaproteobacteria</taxon>
        <taxon>Hyphomicrobiales</taxon>
        <taxon>Phyllobacteriaceae</taxon>
        <taxon>Mesorhizobium</taxon>
    </lineage>
</organism>
<evidence type="ECO:0000313" key="2">
    <source>
        <dbReference type="EMBL" id="MET2832619.1"/>
    </source>
</evidence>
<dbReference type="PANTHER" id="PTHR35090:SF1">
    <property type="entry name" value="SLR0144 PROTEIN"/>
    <property type="match status" value="1"/>
</dbReference>
<dbReference type="EMBL" id="JBEWSZ010000011">
    <property type="protein sequence ID" value="MET2832619.1"/>
    <property type="molecule type" value="Genomic_DNA"/>
</dbReference>
<dbReference type="InterPro" id="IPR004096">
    <property type="entry name" value="V4R"/>
</dbReference>
<dbReference type="Pfam" id="PF19367">
    <property type="entry name" value="DUF5943"/>
    <property type="match status" value="1"/>
</dbReference>